<reference evidence="2" key="1">
    <citation type="submission" date="2021-01" db="EMBL/GenBank/DDBJ databases">
        <authorList>
            <person name="Corre E."/>
            <person name="Pelletier E."/>
            <person name="Niang G."/>
            <person name="Scheremetjew M."/>
            <person name="Finn R."/>
            <person name="Kale V."/>
            <person name="Holt S."/>
            <person name="Cochrane G."/>
            <person name="Meng A."/>
            <person name="Brown T."/>
            <person name="Cohen L."/>
        </authorList>
    </citation>
    <scope>NUCLEOTIDE SEQUENCE</scope>
    <source>
        <strain evidence="2">CCMP281</strain>
    </source>
</reference>
<protein>
    <recommendedName>
        <fullName evidence="3">ADP,ATP carrier protein</fullName>
    </recommendedName>
</protein>
<dbReference type="EMBL" id="HBHX01056221">
    <property type="protein sequence ID" value="CAE0135984.1"/>
    <property type="molecule type" value="Transcribed_RNA"/>
</dbReference>
<feature type="chain" id="PRO_5031555449" description="ADP,ATP carrier protein" evidence="1">
    <location>
        <begin position="21"/>
        <end position="95"/>
    </location>
</feature>
<dbReference type="AlphaFoldDB" id="A0A7S3F9V5"/>
<accession>A0A7S3F9V5</accession>
<proteinExistence type="predicted"/>
<sequence>MIVLCLAASASSFSLQQASCSTSYRRALSASSSNNMLFTAVRSIQADIVMAEGDDADGESQPTPPAAVDNTDLNVKALKIFTIMTALYAIGKFFN</sequence>
<evidence type="ECO:0008006" key="3">
    <source>
        <dbReference type="Google" id="ProtNLM"/>
    </source>
</evidence>
<feature type="signal peptide" evidence="1">
    <location>
        <begin position="1"/>
        <end position="20"/>
    </location>
</feature>
<gene>
    <name evidence="2" type="ORF">HERI1096_LOCUS31009</name>
</gene>
<organism evidence="2">
    <name type="scientific">Haptolina ericina</name>
    <dbReference type="NCBI Taxonomy" id="156174"/>
    <lineage>
        <taxon>Eukaryota</taxon>
        <taxon>Haptista</taxon>
        <taxon>Haptophyta</taxon>
        <taxon>Prymnesiophyceae</taxon>
        <taxon>Prymnesiales</taxon>
        <taxon>Prymnesiaceae</taxon>
        <taxon>Haptolina</taxon>
    </lineage>
</organism>
<keyword evidence="1" id="KW-0732">Signal</keyword>
<name>A0A7S3F9V5_9EUKA</name>
<evidence type="ECO:0000313" key="2">
    <source>
        <dbReference type="EMBL" id="CAE0135984.1"/>
    </source>
</evidence>
<evidence type="ECO:0000256" key="1">
    <source>
        <dbReference type="SAM" id="SignalP"/>
    </source>
</evidence>